<dbReference type="InterPro" id="IPR056396">
    <property type="entry name" value="HEAT_SCC3-SA"/>
</dbReference>
<dbReference type="OrthoDB" id="1854502at2759"/>
<feature type="compositionally biased region" description="Basic and acidic residues" evidence="1">
    <location>
        <begin position="1315"/>
        <end position="1329"/>
    </location>
</feature>
<feature type="domain" description="SCD" evidence="2">
    <location>
        <begin position="309"/>
        <end position="394"/>
    </location>
</feature>
<evidence type="ECO:0000256" key="1">
    <source>
        <dbReference type="SAM" id="MobiDB-lite"/>
    </source>
</evidence>
<dbReference type="InterPro" id="IPR039662">
    <property type="entry name" value="Cohesin_Scc3/SA"/>
</dbReference>
<dbReference type="Pfam" id="PF08514">
    <property type="entry name" value="STAG"/>
    <property type="match status" value="1"/>
</dbReference>
<evidence type="ECO:0000313" key="4">
    <source>
        <dbReference type="Proteomes" id="UP000320333"/>
    </source>
</evidence>
<protein>
    <recommendedName>
        <fullName evidence="2">SCD domain-containing protein</fullName>
    </recommendedName>
</protein>
<feature type="compositionally biased region" description="Polar residues" evidence="1">
    <location>
        <begin position="69"/>
        <end position="78"/>
    </location>
</feature>
<feature type="region of interest" description="Disordered" evidence="1">
    <location>
        <begin position="1419"/>
        <end position="1631"/>
    </location>
</feature>
<comment type="caution">
    <text evidence="3">The sequence shown here is derived from an EMBL/GenBank/DDBJ whole genome shotgun (WGS) entry which is preliminary data.</text>
</comment>
<dbReference type="Pfam" id="PF21581">
    <property type="entry name" value="SCD"/>
    <property type="match status" value="1"/>
</dbReference>
<feature type="compositionally biased region" description="Acidic residues" evidence="1">
    <location>
        <begin position="1500"/>
        <end position="1511"/>
    </location>
</feature>
<dbReference type="InterPro" id="IPR013721">
    <property type="entry name" value="STAG"/>
</dbReference>
<evidence type="ECO:0000259" key="2">
    <source>
        <dbReference type="PROSITE" id="PS51425"/>
    </source>
</evidence>
<organism evidence="3 4">
    <name type="scientific">Chytriomyces confervae</name>
    <dbReference type="NCBI Taxonomy" id="246404"/>
    <lineage>
        <taxon>Eukaryota</taxon>
        <taxon>Fungi</taxon>
        <taxon>Fungi incertae sedis</taxon>
        <taxon>Chytridiomycota</taxon>
        <taxon>Chytridiomycota incertae sedis</taxon>
        <taxon>Chytridiomycetes</taxon>
        <taxon>Chytridiales</taxon>
        <taxon>Chytriomycetaceae</taxon>
        <taxon>Chytriomyces</taxon>
    </lineage>
</organism>
<feature type="compositionally biased region" description="Low complexity" evidence="1">
    <location>
        <begin position="1575"/>
        <end position="1600"/>
    </location>
</feature>
<dbReference type="GO" id="GO:0000785">
    <property type="term" value="C:chromatin"/>
    <property type="evidence" value="ECO:0007669"/>
    <property type="project" value="TreeGrafter"/>
</dbReference>
<feature type="compositionally biased region" description="Polar residues" evidence="1">
    <location>
        <begin position="1"/>
        <end position="11"/>
    </location>
</feature>
<dbReference type="InterPro" id="IPR016024">
    <property type="entry name" value="ARM-type_fold"/>
</dbReference>
<feature type="region of interest" description="Disordered" evidence="1">
    <location>
        <begin position="1314"/>
        <end position="1333"/>
    </location>
</feature>
<dbReference type="GO" id="GO:0003682">
    <property type="term" value="F:chromatin binding"/>
    <property type="evidence" value="ECO:0007669"/>
    <property type="project" value="TreeGrafter"/>
</dbReference>
<feature type="region of interest" description="Disordered" evidence="1">
    <location>
        <begin position="1"/>
        <end position="78"/>
    </location>
</feature>
<gene>
    <name evidence="3" type="ORF">CcCBS67573_g02202</name>
</gene>
<dbReference type="STRING" id="246404.A0A507FJU2"/>
<evidence type="ECO:0000313" key="3">
    <source>
        <dbReference type="EMBL" id="TPX76533.1"/>
    </source>
</evidence>
<dbReference type="Pfam" id="PF24571">
    <property type="entry name" value="HEAT_SCC3-SA"/>
    <property type="match status" value="1"/>
</dbReference>
<dbReference type="GO" id="GO:0008278">
    <property type="term" value="C:cohesin complex"/>
    <property type="evidence" value="ECO:0007669"/>
    <property type="project" value="TreeGrafter"/>
</dbReference>
<name>A0A507FJU2_9FUNG</name>
<dbReference type="InterPro" id="IPR020839">
    <property type="entry name" value="SCD"/>
</dbReference>
<dbReference type="SUPFAM" id="SSF48371">
    <property type="entry name" value="ARM repeat"/>
    <property type="match status" value="1"/>
</dbReference>
<dbReference type="GO" id="GO:0007062">
    <property type="term" value="P:sister chromatid cohesion"/>
    <property type="evidence" value="ECO:0007669"/>
    <property type="project" value="UniProtKB-ARBA"/>
</dbReference>
<dbReference type="Proteomes" id="UP000320333">
    <property type="component" value="Unassembled WGS sequence"/>
</dbReference>
<keyword evidence="4" id="KW-1185">Reference proteome</keyword>
<dbReference type="PANTHER" id="PTHR11199:SF0">
    <property type="entry name" value="LD34181P-RELATED"/>
    <property type="match status" value="1"/>
</dbReference>
<feature type="compositionally biased region" description="Basic residues" evidence="1">
    <location>
        <begin position="1517"/>
        <end position="1534"/>
    </location>
</feature>
<dbReference type="EMBL" id="QEAP01000044">
    <property type="protein sequence ID" value="TPX76533.1"/>
    <property type="molecule type" value="Genomic_DNA"/>
</dbReference>
<feature type="compositionally biased region" description="Acidic residues" evidence="1">
    <location>
        <begin position="1537"/>
        <end position="1548"/>
    </location>
</feature>
<dbReference type="PANTHER" id="PTHR11199">
    <property type="entry name" value="STROMAL ANTIGEN"/>
    <property type="match status" value="1"/>
</dbReference>
<dbReference type="GO" id="GO:0005634">
    <property type="term" value="C:nucleus"/>
    <property type="evidence" value="ECO:0007669"/>
    <property type="project" value="TreeGrafter"/>
</dbReference>
<sequence length="1631" mass="179821">MLGAEEQQQNDESLKRRRSTRNTPAKKIQTEWPETDSPSSSSEADSDLEVTPKAAKVQQTRRRPAKQKQAPSQSTDTGSLFAIISSPSASIQTAVAEWMDEYSENEESATVEIINFIIQSSGNAGSIDASALEDEDLITTMLEDLQSMIESTESYPLIAKRSVSTGNRAKTVTSAKFRSNLAEFWTKWFTSLKNKPENSPIYVHATAATPCVFQTVKTWLSTMSSSPFRSFRHTATTIVLILMTCLCDTSATVMQEWTTLSRQLETVRKQASSKTRSDRVVQLTSDVDSLNDKKQVLEKHMADLFDGVFVHRYRDTDAVIRTECIKELGVWIKKFPDLYLDASYLRYMGWMVSNNANSVRLESLKSLLTLYNTPEMISPLRAFTERFSHRFIEMSLREVDPSVRTLAIQLVTRCCDAGLISSQDRMLFFTVLFSNDEHARDAVAGYFAEVLKGEVITEAVEVAEEVVGRSDRDGDSNADGKLDAMEDGWVSWKAAVGYFLDLGNVLMTRRVGATPALENAPEKKKVAKKTDRTPFSLRMTQSQDSVVDDSMDVDEDADEASQMNLDDIDEETCDRIVSKLKLSTEIRVWSMTGGRTFGNEAADSDSETSLQSALTVLGSENTTVAVSTLWQHLEDFLNWEDGLKYLSSDLSLASEASDTATHEELAVAQVHKLSPEQELMLALVLNAALDAILETTNEADKRGKQKSAKAGDDAKAEVSKALIQYLPKLLKKYGNEYTGLGHQVLTEVIKMVRKLDVIAYVDLRLMKAYESLLEDLSQIFLRQSGDAILHEFSLTFAHLCGISNDSEMTQLSPKQRGKSKRALAMESSTSASAAASSSGLSDAALEKWADLVEQHVAAQLVSNIDNISALKRENDETHSEGSDWNGFDLVCESVGALKRAHALGYVVDISKASFRLESDDSQNSPSHFASIEEILLALEPLIFHIWGMAVTRSSLNKDEETVEREIRTHLECSKAMGEIAELQALDLLYHLSAHSDESSVTSVGESVARKLEGLQKNLTAAFSSIRGTSWYFSAGFKMTAGQAYMDVLHAFHLVTVGKNQDFNESIRQLMASSVSTDFLDAIVDHAVSVLEAVGIPNDKMEQTIARTHPSLKVFAPFLQESAPEAAELCQELCTLKLLKLCGGLAGLISAGVLSANGPKCHAALLCRFTGISFDTVSQMALPLFGEAFDSVSELLLARLIVGKVELYFDAFENRSDGEGEVEMEALRTVLEEAAAVMKESLIKSFDLYLTGKLSSLNHLEVLSKCIISKIKEWPQILSGDNDDAVYMQASGIRALLMMLRDLVDRMVECSASAARRSDDDDVSDSRSIDDGSSTRSLSEINAAWAIWGALGGMVSHIEQEMSVAYKPEEGDSNIASIQDLLEYTSNSLAKSKIKPNDTDGMWTPYWAFVRHLEQGDSKIVKRGRKKKAPTATAARVKSSPKESSKRRTKKAAPKKLEFKSSTQVEDSDEEEQETTPKGLKGGQVSGFKKATNAYDNLGDASDDEEEEDEEPLVVQKKSVRRSPRKTSQQAKKRGAFTDEEDENEEELDEQLRSESTQASGDVPVKSVLGKRPAVSSTRSRSRSLSAALDSSENGDGASGNESEEEDDEDETKEDDAESVVSKRPVAKRVRL</sequence>
<reference evidence="3 4" key="1">
    <citation type="journal article" date="2019" name="Sci. Rep.">
        <title>Comparative genomics of chytrid fungi reveal insights into the obligate biotrophic and pathogenic lifestyle of Synchytrium endobioticum.</title>
        <authorList>
            <person name="van de Vossenberg B.T.L.H."/>
            <person name="Warris S."/>
            <person name="Nguyen H.D.T."/>
            <person name="van Gent-Pelzer M.P.E."/>
            <person name="Joly D.L."/>
            <person name="van de Geest H.C."/>
            <person name="Bonants P.J.M."/>
            <person name="Smith D.S."/>
            <person name="Levesque C.A."/>
            <person name="van der Lee T.A.J."/>
        </authorList>
    </citation>
    <scope>NUCLEOTIDE SEQUENCE [LARGE SCALE GENOMIC DNA]</scope>
    <source>
        <strain evidence="3 4">CBS 675.73</strain>
    </source>
</reference>
<feature type="compositionally biased region" description="Acidic residues" evidence="1">
    <location>
        <begin position="1601"/>
        <end position="1617"/>
    </location>
</feature>
<proteinExistence type="predicted"/>
<accession>A0A507FJU2</accession>
<dbReference type="PROSITE" id="PS51425">
    <property type="entry name" value="SCD"/>
    <property type="match status" value="1"/>
</dbReference>